<dbReference type="AlphaFoldDB" id="A0A4R1FKT3"/>
<feature type="region of interest" description="Disordered" evidence="1">
    <location>
        <begin position="284"/>
        <end position="343"/>
    </location>
</feature>
<evidence type="ECO:0000313" key="3">
    <source>
        <dbReference type="Proteomes" id="UP000294856"/>
    </source>
</evidence>
<gene>
    <name evidence="2" type="ORF">DFR71_3967</name>
</gene>
<dbReference type="OrthoDB" id="4369514at2"/>
<dbReference type="Pfam" id="PF08310">
    <property type="entry name" value="LGFP"/>
    <property type="match status" value="2"/>
</dbReference>
<accession>A0A4R1FKT3</accession>
<proteinExistence type="predicted"/>
<feature type="compositionally biased region" description="Basic and acidic residues" evidence="1">
    <location>
        <begin position="302"/>
        <end position="312"/>
    </location>
</feature>
<reference evidence="2 3" key="1">
    <citation type="submission" date="2019-03" db="EMBL/GenBank/DDBJ databases">
        <title>Genomic Encyclopedia of Type Strains, Phase IV (KMG-IV): sequencing the most valuable type-strain genomes for metagenomic binning, comparative biology and taxonomic classification.</title>
        <authorList>
            <person name="Goeker M."/>
        </authorList>
    </citation>
    <scope>NUCLEOTIDE SEQUENCE [LARGE SCALE GENOMIC DNA]</scope>
    <source>
        <strain evidence="2 3">DSM 44684</strain>
    </source>
</reference>
<dbReference type="InterPro" id="IPR013207">
    <property type="entry name" value="LGFP"/>
</dbReference>
<evidence type="ECO:0000313" key="2">
    <source>
        <dbReference type="EMBL" id="TCJ95053.1"/>
    </source>
</evidence>
<keyword evidence="3" id="KW-1185">Reference proteome</keyword>
<dbReference type="Proteomes" id="UP000294856">
    <property type="component" value="Unassembled WGS sequence"/>
</dbReference>
<name>A0A4R1FKT3_9NOCA</name>
<sequence length="395" mass="40270">MSTPAHYLRHRSARKRRFTKPAAIGGSAAVLAFGLFAPIPGALAQPSQDAVAAIDSRYEAFGGAGSLLGQPVGGATELSGGAERAYTGGYIYYSPSTGAKVMYGGIGDRYRALGGPEGSLGYPTNDESATSDGVGRFNDFAAPGGAAIYWNPASSAWVVRGPVLQAWRSSGDISGPFGYPTADMVSANGVDTGAFTGPAGTEISWSQAAGLATVPAALAATLPGFSAAAPNVEGPAPVALPEADTPVAADDSGINRWWGLPIGLAIAAAAGGLMAMVGRRRHTATATSPAHARGSVAPKVEPVTRPRLDRPATPKAAPVAPPRMPAPPRATTAGISPDTGRPLRADAVHAPMDRKAAPLIDRHDIEAAGELDVVYENNAIGANQRSSDDKSDPYR</sequence>
<feature type="compositionally biased region" description="Pro residues" evidence="1">
    <location>
        <begin position="319"/>
        <end position="328"/>
    </location>
</feature>
<dbReference type="STRING" id="1210063.GCA_001612665_03626"/>
<dbReference type="EMBL" id="SMFR01000003">
    <property type="protein sequence ID" value="TCJ95053.1"/>
    <property type="molecule type" value="Genomic_DNA"/>
</dbReference>
<evidence type="ECO:0000256" key="1">
    <source>
        <dbReference type="SAM" id="MobiDB-lite"/>
    </source>
</evidence>
<protein>
    <submittedName>
        <fullName evidence="2">LGFP repeat-containing protein</fullName>
    </submittedName>
</protein>
<comment type="caution">
    <text evidence="2">The sequence shown here is derived from an EMBL/GenBank/DDBJ whole genome shotgun (WGS) entry which is preliminary data.</text>
</comment>
<dbReference type="RefSeq" id="WP_084472870.1">
    <property type="nucleotide sequence ID" value="NZ_SMFR01000003.1"/>
</dbReference>
<organism evidence="2 3">
    <name type="scientific">Nocardia alba</name>
    <dbReference type="NCBI Taxonomy" id="225051"/>
    <lineage>
        <taxon>Bacteria</taxon>
        <taxon>Bacillati</taxon>
        <taxon>Actinomycetota</taxon>
        <taxon>Actinomycetes</taxon>
        <taxon>Mycobacteriales</taxon>
        <taxon>Nocardiaceae</taxon>
        <taxon>Nocardia</taxon>
    </lineage>
</organism>